<sequence length="619" mass="69825">MSRMSVLLTTEGTYPFHQGGVSTWCHMLINQLPAIDFTVFSVMTDPFVSQKFELSPQTKLIRMPLWGTEEPSEHLNVKFSSTYLAKQRTTDEVIRQRFLPLFEALVLEVIALEKNPYQFASTITELYDFFTEFDYKVCFKSPLTWERYNALILAAVESGDYHLTDPDVYCMVQSLGWLYRFFNVINTRVPKTTIVHSSAAAFCGLPCVVSKVKYGTPFLLTEHGVYLREQYISLSKYGYPSFLNTFLIRLVQSVVNVNYAFADQISPVCEYNTRWEKRLTGAHHRIKVIYNGVDHVPFQHLRPHTLERPTVVTVARVDPIKDMVTLLHAAQLTKREIPDVQFLIYGSVAVPDYYDKCLALVTELGLEDTVFFKGHTTDVAKALEMSDVVVQTSISEAFPYSIVEAMFAGKAIVSTDVGGIPEAIGDTGILLPTGDPEAVSEALVKLLANEEERQELGNQARERALRLFTLHNFLDNHMKTYLTLALSQDPVREPSHGLVAMRDHPQNEPARLDHQDPVQEEQTLVGHGAPVQKRTRALTAASGTAFNLHWLHAEHAYALSDCGFVDDAIVEMQKAIEAYPSGDSAKVFLLDLAQWYLTAGKRQHADDCIVKFELLSRIS</sequence>
<proteinExistence type="predicted"/>
<keyword evidence="4" id="KW-1185">Reference proteome</keyword>
<dbReference type="EMBL" id="CP071182">
    <property type="protein sequence ID" value="QSO47558.1"/>
    <property type="molecule type" value="Genomic_DNA"/>
</dbReference>
<accession>A0A9X7W1C9</accession>
<dbReference type="InterPro" id="IPR047691">
    <property type="entry name" value="PelF-like"/>
</dbReference>
<feature type="domain" description="DUF3492" evidence="2">
    <location>
        <begin position="4"/>
        <end position="279"/>
    </location>
</feature>
<organism evidence="3 4">
    <name type="scientific">Alicyclobacillus mengziensis</name>
    <dbReference type="NCBI Taxonomy" id="2931921"/>
    <lineage>
        <taxon>Bacteria</taxon>
        <taxon>Bacillati</taxon>
        <taxon>Bacillota</taxon>
        <taxon>Bacilli</taxon>
        <taxon>Bacillales</taxon>
        <taxon>Alicyclobacillaceae</taxon>
        <taxon>Alicyclobacillus</taxon>
    </lineage>
</organism>
<name>A0A9X7W1C9_9BACL</name>
<evidence type="ECO:0000313" key="4">
    <source>
        <dbReference type="Proteomes" id="UP000663505"/>
    </source>
</evidence>
<dbReference type="InterPro" id="IPR001296">
    <property type="entry name" value="Glyco_trans_1"/>
</dbReference>
<evidence type="ECO:0000259" key="1">
    <source>
        <dbReference type="Pfam" id="PF00534"/>
    </source>
</evidence>
<dbReference type="PANTHER" id="PTHR12526:SF636">
    <property type="entry name" value="BLL3647 PROTEIN"/>
    <property type="match status" value="1"/>
</dbReference>
<dbReference type="InterPro" id="IPR022622">
    <property type="entry name" value="DUF3492"/>
</dbReference>
<dbReference type="RefSeq" id="WP_206656902.1">
    <property type="nucleotide sequence ID" value="NZ_CP071182.1"/>
</dbReference>
<dbReference type="Pfam" id="PF00534">
    <property type="entry name" value="Glycos_transf_1"/>
    <property type="match status" value="1"/>
</dbReference>
<dbReference type="SUPFAM" id="SSF53756">
    <property type="entry name" value="UDP-Glycosyltransferase/glycogen phosphorylase"/>
    <property type="match status" value="1"/>
</dbReference>
<reference evidence="3 4" key="1">
    <citation type="submission" date="2021-02" db="EMBL/GenBank/DDBJ databases">
        <title>Alicyclobacillus curvatus sp. nov. and Alicyclobacillus mengziensis sp. nov., two acidophilic bacteria isolated from acid mine drainage.</title>
        <authorList>
            <person name="Huang Y."/>
        </authorList>
    </citation>
    <scope>NUCLEOTIDE SEQUENCE [LARGE SCALE GENOMIC DNA]</scope>
    <source>
        <strain evidence="3 4">S30H14</strain>
    </source>
</reference>
<evidence type="ECO:0000259" key="2">
    <source>
        <dbReference type="Pfam" id="PF11997"/>
    </source>
</evidence>
<dbReference type="Proteomes" id="UP000663505">
    <property type="component" value="Chromosome"/>
</dbReference>
<dbReference type="PANTHER" id="PTHR12526">
    <property type="entry name" value="GLYCOSYLTRANSFERASE"/>
    <property type="match status" value="1"/>
</dbReference>
<protein>
    <submittedName>
        <fullName evidence="3">GT4 family glycosyltransferase PelF</fullName>
    </submittedName>
</protein>
<evidence type="ECO:0000313" key="3">
    <source>
        <dbReference type="EMBL" id="QSO47558.1"/>
    </source>
</evidence>
<dbReference type="NCBIfam" id="NF038011">
    <property type="entry name" value="PelF"/>
    <property type="match status" value="1"/>
</dbReference>
<dbReference type="Gene3D" id="3.40.50.2000">
    <property type="entry name" value="Glycogen Phosphorylase B"/>
    <property type="match status" value="2"/>
</dbReference>
<gene>
    <name evidence="3" type="primary">pelF</name>
    <name evidence="3" type="ORF">JZ786_00355</name>
</gene>
<feature type="domain" description="Glycosyl transferase family 1" evidence="1">
    <location>
        <begin position="307"/>
        <end position="463"/>
    </location>
</feature>
<dbReference type="AlphaFoldDB" id="A0A9X7W1C9"/>
<dbReference type="Pfam" id="PF11997">
    <property type="entry name" value="DUF3492"/>
    <property type="match status" value="1"/>
</dbReference>
<dbReference type="KEGG" id="afx:JZ786_00355"/>
<dbReference type="GO" id="GO:0016757">
    <property type="term" value="F:glycosyltransferase activity"/>
    <property type="evidence" value="ECO:0007669"/>
    <property type="project" value="InterPro"/>
</dbReference>